<keyword evidence="3 9" id="KW-0645">Protease</keyword>
<evidence type="ECO:0000256" key="4">
    <source>
        <dbReference type="ARBA" id="ARBA00022741"/>
    </source>
</evidence>
<dbReference type="HAMAP" id="MF_01973">
    <property type="entry name" value="lon_bact"/>
    <property type="match status" value="1"/>
</dbReference>
<dbReference type="InterPro" id="IPR027417">
    <property type="entry name" value="P-loop_NTPase"/>
</dbReference>
<dbReference type="PROSITE" id="PS51786">
    <property type="entry name" value="LON_PROTEOLYTIC"/>
    <property type="match status" value="1"/>
</dbReference>
<feature type="domain" description="Lon proteolytic" evidence="14">
    <location>
        <begin position="598"/>
        <end position="779"/>
    </location>
</feature>
<dbReference type="PROSITE" id="PS01046">
    <property type="entry name" value="LON_SER"/>
    <property type="match status" value="1"/>
</dbReference>
<dbReference type="Proteomes" id="UP001567350">
    <property type="component" value="Unassembled WGS sequence"/>
</dbReference>
<dbReference type="InterPro" id="IPR003111">
    <property type="entry name" value="Lon_prtase_N"/>
</dbReference>
<dbReference type="CDD" id="cd19500">
    <property type="entry name" value="RecA-like_Lon"/>
    <property type="match status" value="1"/>
</dbReference>
<evidence type="ECO:0000256" key="8">
    <source>
        <dbReference type="ARBA" id="ARBA00023016"/>
    </source>
</evidence>
<dbReference type="Gene3D" id="1.10.8.60">
    <property type="match status" value="1"/>
</dbReference>
<dbReference type="EMBL" id="JBGJLR010000005">
    <property type="protein sequence ID" value="MEZ2739086.1"/>
    <property type="molecule type" value="Genomic_DNA"/>
</dbReference>
<organism evidence="16 17">
    <name type="scientific">Comamonas jiangduensis</name>
    <dbReference type="NCBI Taxonomy" id="1194168"/>
    <lineage>
        <taxon>Bacteria</taxon>
        <taxon>Pseudomonadati</taxon>
        <taxon>Pseudomonadota</taxon>
        <taxon>Betaproteobacteria</taxon>
        <taxon>Burkholderiales</taxon>
        <taxon>Comamonadaceae</taxon>
        <taxon>Comamonas</taxon>
    </lineage>
</organism>
<keyword evidence="17" id="KW-1185">Reference proteome</keyword>
<dbReference type="InterPro" id="IPR004815">
    <property type="entry name" value="Lon_bac/euk-typ"/>
</dbReference>
<evidence type="ECO:0000256" key="1">
    <source>
        <dbReference type="ARBA" id="ARBA00004496"/>
    </source>
</evidence>
<comment type="subunit">
    <text evidence="9 10">Homohexamer. Organized in a ring with a central cavity.</text>
</comment>
<dbReference type="NCBIfam" id="TIGR00763">
    <property type="entry name" value="lon"/>
    <property type="match status" value="1"/>
</dbReference>
<dbReference type="PRINTS" id="PR00830">
    <property type="entry name" value="ENDOLAPTASE"/>
</dbReference>
<evidence type="ECO:0000259" key="15">
    <source>
        <dbReference type="PROSITE" id="PS51787"/>
    </source>
</evidence>
<feature type="binding site" evidence="9">
    <location>
        <begin position="362"/>
        <end position="369"/>
    </location>
    <ligand>
        <name>ATP</name>
        <dbReference type="ChEBI" id="CHEBI:30616"/>
    </ligand>
</feature>
<dbReference type="Gene3D" id="1.20.58.1480">
    <property type="match status" value="1"/>
</dbReference>
<evidence type="ECO:0000256" key="7">
    <source>
        <dbReference type="ARBA" id="ARBA00022840"/>
    </source>
</evidence>
<dbReference type="InterPro" id="IPR046336">
    <property type="entry name" value="Lon_prtase_N_sf"/>
</dbReference>
<dbReference type="RefSeq" id="WP_370891657.1">
    <property type="nucleotide sequence ID" value="NZ_JBGJLR010000005.1"/>
</dbReference>
<evidence type="ECO:0000256" key="5">
    <source>
        <dbReference type="ARBA" id="ARBA00022801"/>
    </source>
</evidence>
<feature type="domain" description="Lon N-terminal" evidence="15">
    <location>
        <begin position="15"/>
        <end position="211"/>
    </location>
</feature>
<dbReference type="SUPFAM" id="SSF54211">
    <property type="entry name" value="Ribosomal protein S5 domain 2-like"/>
    <property type="match status" value="1"/>
</dbReference>
<evidence type="ECO:0000259" key="14">
    <source>
        <dbReference type="PROSITE" id="PS51786"/>
    </source>
</evidence>
<proteinExistence type="evidence at transcript level"/>
<feature type="coiled-coil region" evidence="13">
    <location>
        <begin position="190"/>
        <end position="217"/>
    </location>
</feature>
<reference evidence="16 17" key="1">
    <citation type="submission" date="2024-08" db="EMBL/GenBank/DDBJ databases">
        <authorList>
            <person name="Feng Z."/>
            <person name="Ronholm J."/>
        </authorList>
    </citation>
    <scope>NUCLEOTIDE SEQUENCE [LARGE SCALE GENOMIC DNA]</scope>
    <source>
        <strain evidence="16 17">4-AB0-8</strain>
    </source>
</reference>
<dbReference type="Gene3D" id="1.20.5.5270">
    <property type="match status" value="1"/>
</dbReference>
<dbReference type="Pfam" id="PF05362">
    <property type="entry name" value="Lon_C"/>
    <property type="match status" value="1"/>
</dbReference>
<keyword evidence="7 9" id="KW-0067">ATP-binding</keyword>
<evidence type="ECO:0000256" key="3">
    <source>
        <dbReference type="ARBA" id="ARBA00022670"/>
    </source>
</evidence>
<dbReference type="InterPro" id="IPR014721">
    <property type="entry name" value="Ribsml_uS5_D2-typ_fold_subgr"/>
</dbReference>
<feature type="active site" evidence="9 11">
    <location>
        <position position="728"/>
    </location>
</feature>
<dbReference type="InterPro" id="IPR027065">
    <property type="entry name" value="Lon_Prtase"/>
</dbReference>
<dbReference type="Pfam" id="PF00004">
    <property type="entry name" value="AAA"/>
    <property type="match status" value="1"/>
</dbReference>
<dbReference type="SUPFAM" id="SSF88697">
    <property type="entry name" value="PUA domain-like"/>
    <property type="match status" value="1"/>
</dbReference>
<dbReference type="Pfam" id="PF02190">
    <property type="entry name" value="LON_substr_bdg"/>
    <property type="match status" value="1"/>
</dbReference>
<dbReference type="InterPro" id="IPR054594">
    <property type="entry name" value="Lon_lid"/>
</dbReference>
<dbReference type="Pfam" id="PF22667">
    <property type="entry name" value="Lon_lid"/>
    <property type="match status" value="1"/>
</dbReference>
<evidence type="ECO:0000256" key="12">
    <source>
        <dbReference type="RuleBase" id="RU000591"/>
    </source>
</evidence>
<keyword evidence="5 9" id="KW-0378">Hydrolase</keyword>
<evidence type="ECO:0000256" key="2">
    <source>
        <dbReference type="ARBA" id="ARBA00022490"/>
    </source>
</evidence>
<keyword evidence="8 9" id="KW-0346">Stress response</keyword>
<evidence type="ECO:0000256" key="11">
    <source>
        <dbReference type="PROSITE-ProRule" id="PRU01122"/>
    </source>
</evidence>
<evidence type="ECO:0000313" key="17">
    <source>
        <dbReference type="Proteomes" id="UP001567350"/>
    </source>
</evidence>
<dbReference type="PIRSF" id="PIRSF001174">
    <property type="entry name" value="Lon_proteas"/>
    <property type="match status" value="1"/>
</dbReference>
<dbReference type="PROSITE" id="PS51787">
    <property type="entry name" value="LON_N"/>
    <property type="match status" value="1"/>
</dbReference>
<comment type="function">
    <text evidence="9">ATP-dependent serine protease that mediates the selective degradation of mutant and abnormal proteins as well as certain short-lived regulatory proteins. Required for cellular homeostasis and for survival from DNA damage and developmental changes induced by stress. Degrades polypeptides processively to yield small peptide fragments that are 5 to 10 amino acids long. Binds to DNA in a double-stranded, site-specific manner.</text>
</comment>
<dbReference type="Gene3D" id="3.30.230.10">
    <property type="match status" value="1"/>
</dbReference>
<comment type="caution">
    <text evidence="16">The sequence shown here is derived from an EMBL/GenBank/DDBJ whole genome shotgun (WGS) entry which is preliminary data.</text>
</comment>
<evidence type="ECO:0000256" key="13">
    <source>
        <dbReference type="SAM" id="Coils"/>
    </source>
</evidence>
<dbReference type="PANTHER" id="PTHR10046">
    <property type="entry name" value="ATP DEPENDENT LON PROTEASE FAMILY MEMBER"/>
    <property type="match status" value="1"/>
</dbReference>
<sequence>MSEPKKIDPAAGVELPLLPLRDVVVFPHMVIPLFVGRVKSIKALELAMEADRRIMLVAQKTASKDEPSVDDLFEVGSVSTILQMLKLPDGTVKVLVEGQGRAKLLQVEDKETHFVARCEEIPTPAPSGKQASEIEALRRAVSQQFDQYVKLNKKIPSEILTSIAGIDDGGRLADTIAAHLPLKLDQKQIVLNLSDVKLRLENLFEQLEREVDILNVDKKIRGRVKRQMEKSQRDFYLNEQVKAIQKELGEGEEGADLEEIEKKIKAAKMPLAARKKAEAELKKLKLMSPMSAEATVVRNYIDVLTALPWSKKTKIKHDLNYAEEVLNADHFGLEKVKDRILEYLAVQQRVDKVKAPILCLVGPPGVGKTSLGQSIAKATGRKYVRMALGGMRDEAEIRGHRRTYIGAMPGKVLQSLEKAGTRNPLFLLDEIDKLGMDFRGDPSSALLEVLDPEQNNAFADHYVEVDFDLSDVMFIATSNSMNIPPALLDRMEVIRLSGYTEDEKVNIAKRYLLPKQTTNNGLKEGELEVNDDALQDIVRYYTREAGVRSLERELSKICRKVVKGLQLKSLKPKVLVEAANLADYLGVRKFTYGRAEQQNQVGQVVGLAWTEVGGDLLTIEAATMPGKGNILRTGSLGDVMKESVEAARTVVRSRAHALGIEDVAFEKRDIHVHVPDGATPKDGPSAGAAMTTAFVSALTGIPVRADVAMTGEITLRGEVTAIGGLKEKLLAALRGGIKTVLIPQENVKDLQDIPVNVKTDLEIVPVRWIDEVLKIALERMPVALDDVAVVASPSVAVKAAAAKTAVKKTRAVKH</sequence>
<comment type="similarity">
    <text evidence="9 10 11 12">Belongs to the peptidase S16 family.</text>
</comment>
<dbReference type="SUPFAM" id="SSF52540">
    <property type="entry name" value="P-loop containing nucleoside triphosphate hydrolases"/>
    <property type="match status" value="1"/>
</dbReference>
<comment type="subcellular location">
    <subcellularLocation>
        <location evidence="1 9 10">Cytoplasm</location>
    </subcellularLocation>
</comment>
<gene>
    <name evidence="9 16" type="primary">lon</name>
    <name evidence="16" type="ORF">ACBP88_06355</name>
</gene>
<feature type="active site" evidence="9 11">
    <location>
        <position position="685"/>
    </location>
</feature>
<dbReference type="Gene3D" id="2.30.130.40">
    <property type="entry name" value="LON domain-like"/>
    <property type="match status" value="1"/>
</dbReference>
<dbReference type="SMART" id="SM00382">
    <property type="entry name" value="AAA"/>
    <property type="match status" value="1"/>
</dbReference>
<dbReference type="InterPro" id="IPR020568">
    <property type="entry name" value="Ribosomal_Su5_D2-typ_SF"/>
</dbReference>
<protein>
    <recommendedName>
        <fullName evidence="9 10">Lon protease</fullName>
        <ecNumber evidence="9 10">3.4.21.53</ecNumber>
    </recommendedName>
    <alternativeName>
        <fullName evidence="9">ATP-dependent protease La</fullName>
    </alternativeName>
</protein>
<evidence type="ECO:0000256" key="10">
    <source>
        <dbReference type="PIRNR" id="PIRNR001174"/>
    </source>
</evidence>
<dbReference type="InterPro" id="IPR015947">
    <property type="entry name" value="PUA-like_sf"/>
</dbReference>
<dbReference type="InterPro" id="IPR027543">
    <property type="entry name" value="Lon_bac"/>
</dbReference>
<keyword evidence="2 9" id="KW-0963">Cytoplasm</keyword>
<dbReference type="EC" id="3.4.21.53" evidence="9 10"/>
<evidence type="ECO:0000313" key="16">
    <source>
        <dbReference type="EMBL" id="MEZ2739086.1"/>
    </source>
</evidence>
<dbReference type="InterPro" id="IPR008269">
    <property type="entry name" value="Lon_proteolytic"/>
</dbReference>
<keyword evidence="6 9" id="KW-0720">Serine protease</keyword>
<evidence type="ECO:0000256" key="6">
    <source>
        <dbReference type="ARBA" id="ARBA00022825"/>
    </source>
</evidence>
<dbReference type="SMART" id="SM00464">
    <property type="entry name" value="LON"/>
    <property type="match status" value="1"/>
</dbReference>
<dbReference type="InterPro" id="IPR003959">
    <property type="entry name" value="ATPase_AAA_core"/>
</dbReference>
<comment type="induction">
    <text evidence="9">By heat shock.</text>
</comment>
<keyword evidence="13" id="KW-0175">Coiled coil</keyword>
<dbReference type="Gene3D" id="3.40.50.300">
    <property type="entry name" value="P-loop containing nucleotide triphosphate hydrolases"/>
    <property type="match status" value="1"/>
</dbReference>
<dbReference type="NCBIfam" id="NF008053">
    <property type="entry name" value="PRK10787.1"/>
    <property type="match status" value="1"/>
</dbReference>
<comment type="catalytic activity">
    <reaction evidence="9 10 11">
        <text>Hydrolysis of proteins in presence of ATP.</text>
        <dbReference type="EC" id="3.4.21.53"/>
    </reaction>
</comment>
<name>A0ABV4IB57_9BURK</name>
<dbReference type="InterPro" id="IPR008268">
    <property type="entry name" value="Peptidase_S16_AS"/>
</dbReference>
<dbReference type="InterPro" id="IPR003593">
    <property type="entry name" value="AAA+_ATPase"/>
</dbReference>
<keyword evidence="4 9" id="KW-0547">Nucleotide-binding</keyword>
<dbReference type="GO" id="GO:0004252">
    <property type="term" value="F:serine-type endopeptidase activity"/>
    <property type="evidence" value="ECO:0007669"/>
    <property type="project" value="UniProtKB-EC"/>
</dbReference>
<evidence type="ECO:0000256" key="9">
    <source>
        <dbReference type="HAMAP-Rule" id="MF_01973"/>
    </source>
</evidence>
<accession>A0ABV4IB57</accession>